<organism evidence="2 3">
    <name type="scientific">Mediterraneibacter hominis</name>
    <dbReference type="NCBI Taxonomy" id="2763054"/>
    <lineage>
        <taxon>Bacteria</taxon>
        <taxon>Bacillati</taxon>
        <taxon>Bacillota</taxon>
        <taxon>Clostridia</taxon>
        <taxon>Lachnospirales</taxon>
        <taxon>Lachnospiraceae</taxon>
        <taxon>Mediterraneibacter</taxon>
    </lineage>
</organism>
<dbReference type="Proteomes" id="UP000652477">
    <property type="component" value="Unassembled WGS sequence"/>
</dbReference>
<dbReference type="InterPro" id="IPR014879">
    <property type="entry name" value="Spo0A_C"/>
</dbReference>
<feature type="domain" description="Sporulation initiation factor Spo0A C-terminal" evidence="1">
    <location>
        <begin position="14"/>
        <end position="115"/>
    </location>
</feature>
<reference evidence="2" key="1">
    <citation type="submission" date="2020-08" db="EMBL/GenBank/DDBJ databases">
        <title>Genome public.</title>
        <authorList>
            <person name="Liu C."/>
            <person name="Sun Q."/>
        </authorList>
    </citation>
    <scope>NUCLEOTIDE SEQUENCE</scope>
    <source>
        <strain evidence="2">NSJ-55</strain>
    </source>
</reference>
<protein>
    <submittedName>
        <fullName evidence="2">Sporulation initiation factor Spo0A C-terminal domain-containing protein</fullName>
    </submittedName>
</protein>
<dbReference type="AlphaFoldDB" id="A0A923LF34"/>
<name>A0A923LF34_9FIRM</name>
<evidence type="ECO:0000313" key="2">
    <source>
        <dbReference type="EMBL" id="MBC5687538.1"/>
    </source>
</evidence>
<dbReference type="GO" id="GO:0005509">
    <property type="term" value="F:calcium ion binding"/>
    <property type="evidence" value="ECO:0007669"/>
    <property type="project" value="InterPro"/>
</dbReference>
<dbReference type="SUPFAM" id="SSF46894">
    <property type="entry name" value="C-terminal effector domain of the bipartite response regulators"/>
    <property type="match status" value="1"/>
</dbReference>
<evidence type="ECO:0000313" key="3">
    <source>
        <dbReference type="Proteomes" id="UP000652477"/>
    </source>
</evidence>
<dbReference type="Pfam" id="PF08769">
    <property type="entry name" value="Spo0A_C"/>
    <property type="match status" value="1"/>
</dbReference>
<dbReference type="GO" id="GO:0003700">
    <property type="term" value="F:DNA-binding transcription factor activity"/>
    <property type="evidence" value="ECO:0007669"/>
    <property type="project" value="InterPro"/>
</dbReference>
<evidence type="ECO:0000259" key="1">
    <source>
        <dbReference type="Pfam" id="PF08769"/>
    </source>
</evidence>
<accession>A0A923LF34</accession>
<proteinExistence type="predicted"/>
<dbReference type="GO" id="GO:0003743">
    <property type="term" value="F:translation initiation factor activity"/>
    <property type="evidence" value="ECO:0007669"/>
    <property type="project" value="UniProtKB-KW"/>
</dbReference>
<comment type="caution">
    <text evidence="2">The sequence shown here is derived from an EMBL/GenBank/DDBJ whole genome shotgun (WGS) entry which is preliminary data.</text>
</comment>
<dbReference type="InterPro" id="IPR016032">
    <property type="entry name" value="Sig_transdc_resp-reg_C-effctor"/>
</dbReference>
<dbReference type="InterPro" id="IPR036388">
    <property type="entry name" value="WH-like_DNA-bd_sf"/>
</dbReference>
<keyword evidence="2" id="KW-0396">Initiation factor</keyword>
<keyword evidence="3" id="KW-1185">Reference proteome</keyword>
<gene>
    <name evidence="2" type="ORF">H8S37_01130</name>
</gene>
<dbReference type="Gene3D" id="1.10.10.10">
    <property type="entry name" value="Winged helix-like DNA-binding domain superfamily/Winged helix DNA-binding domain"/>
    <property type="match status" value="1"/>
</dbReference>
<sequence>MDWRILSLNYRQIISRLLDCLGANNSCTGYDYIIYGLLLVMDDVKRINLITKSLYIDIAKFYNTSWNCVEKNIRAVVNSIWNSGNEELLEIIFKKSMQKKKLTNKQFFRYMYEYISVLYSKASIEDYNFCFTCPISQHYCKWLDEFYKNVKSQSEN</sequence>
<keyword evidence="2" id="KW-0648">Protein biosynthesis</keyword>
<dbReference type="GO" id="GO:0042173">
    <property type="term" value="P:regulation of sporulation resulting in formation of a cellular spore"/>
    <property type="evidence" value="ECO:0007669"/>
    <property type="project" value="InterPro"/>
</dbReference>
<dbReference type="EMBL" id="JACOPF010000001">
    <property type="protein sequence ID" value="MBC5687538.1"/>
    <property type="molecule type" value="Genomic_DNA"/>
</dbReference>
<dbReference type="GO" id="GO:0005737">
    <property type="term" value="C:cytoplasm"/>
    <property type="evidence" value="ECO:0007669"/>
    <property type="project" value="InterPro"/>
</dbReference>
<dbReference type="GO" id="GO:0003677">
    <property type="term" value="F:DNA binding"/>
    <property type="evidence" value="ECO:0007669"/>
    <property type="project" value="InterPro"/>
</dbReference>